<dbReference type="PANTHER" id="PTHR13748:SF46">
    <property type="entry name" value="ZINC CHAPERONE YEIR"/>
    <property type="match status" value="1"/>
</dbReference>
<dbReference type="Gene3D" id="3.40.50.300">
    <property type="entry name" value="P-loop containing nucleotide triphosphate hydrolases"/>
    <property type="match status" value="1"/>
</dbReference>
<feature type="domain" description="CobW C-terminal" evidence="2">
    <location>
        <begin position="252"/>
        <end position="338"/>
    </location>
</feature>
<comment type="caution">
    <text evidence="3">The sequence shown here is derived from an EMBL/GenBank/DDBJ whole genome shotgun (WGS) entry which is preliminary data.</text>
</comment>
<dbReference type="SMART" id="SM00833">
    <property type="entry name" value="CobW_C"/>
    <property type="match status" value="1"/>
</dbReference>
<dbReference type="EMBL" id="JASHIF010000010">
    <property type="protein sequence ID" value="MDI9860143.1"/>
    <property type="molecule type" value="Genomic_DNA"/>
</dbReference>
<dbReference type="InterPro" id="IPR011629">
    <property type="entry name" value="CobW-like_C"/>
</dbReference>
<evidence type="ECO:0000313" key="4">
    <source>
        <dbReference type="Proteomes" id="UP001236507"/>
    </source>
</evidence>
<gene>
    <name evidence="3" type="ORF">QM524_13065</name>
</gene>
<dbReference type="InterPro" id="IPR003495">
    <property type="entry name" value="CobW/HypB/UreG_nucleotide-bd"/>
</dbReference>
<accession>A0ABT6YAL7</accession>
<dbReference type="InterPro" id="IPR051316">
    <property type="entry name" value="Zinc-reg_GTPase_activator"/>
</dbReference>
<dbReference type="SUPFAM" id="SSF90002">
    <property type="entry name" value="Hypothetical protein YjiA, C-terminal domain"/>
    <property type="match status" value="1"/>
</dbReference>
<proteinExistence type="predicted"/>
<dbReference type="RefSeq" id="WP_283344941.1">
    <property type="nucleotide sequence ID" value="NZ_JASHIF010000010.1"/>
</dbReference>
<dbReference type="SUPFAM" id="SSF52540">
    <property type="entry name" value="P-loop containing nucleoside triphosphate hydrolases"/>
    <property type="match status" value="1"/>
</dbReference>
<evidence type="ECO:0000313" key="3">
    <source>
        <dbReference type="EMBL" id="MDI9860143.1"/>
    </source>
</evidence>
<evidence type="ECO:0000256" key="1">
    <source>
        <dbReference type="ARBA" id="ARBA00045658"/>
    </source>
</evidence>
<dbReference type="PANTHER" id="PTHR13748">
    <property type="entry name" value="COBW-RELATED"/>
    <property type="match status" value="1"/>
</dbReference>
<name>A0ABT6YAL7_9BACT</name>
<dbReference type="Proteomes" id="UP001236507">
    <property type="component" value="Unassembled WGS sequence"/>
</dbReference>
<comment type="function">
    <text evidence="1">Zinc chaperone that directly transfers zinc cofactor to target proteins, thereby activating them. Zinc is transferred from the CXCC motif in the GTPase domain to the zinc binding site in target proteins in a process requiring GTP hydrolysis.</text>
</comment>
<reference evidence="3 4" key="1">
    <citation type="submission" date="2023-05" db="EMBL/GenBank/DDBJ databases">
        <title>Novel species of genus Flectobacillus isolated from stream in China.</title>
        <authorList>
            <person name="Lu H."/>
        </authorList>
    </citation>
    <scope>NUCLEOTIDE SEQUENCE [LARGE SCALE GENOMIC DNA]</scope>
    <source>
        <strain evidence="3 4">KCTC 42575</strain>
    </source>
</reference>
<sequence>MLERIPVNLITGYLGVGKTTAIVNLLREKPEDEKWAVLVNDFGEVSIDHLTLASEGDKELQVMEVEGGCICCSAAQNMHFSLQMMLTRLRPNRILIEPTGMGHPASILDLLRSRAFSNDIYVDTTICILNPAQLSRERYQTDGTYLDQISLADVLVANKTDLCTEEELEFFWEYAEELYPPKLVIDRIEQGRLKPEWLSLGIDENRLPQFPNEHLEHESPVENHTTQSVLFQQVPRVGKPLMKPNKGLGSYSCGWIFSHKEVFDLNKLNMLIVRWYFDSKIHRAKGILRTGEDWYLYNCVEGMPTSHYLAYRRDSRLELISSEPLDWKALQLQIQECIV</sequence>
<dbReference type="Pfam" id="PF02492">
    <property type="entry name" value="cobW"/>
    <property type="match status" value="1"/>
</dbReference>
<dbReference type="Pfam" id="PF07683">
    <property type="entry name" value="CobW_C"/>
    <property type="match status" value="1"/>
</dbReference>
<keyword evidence="4" id="KW-1185">Reference proteome</keyword>
<dbReference type="CDD" id="cd03112">
    <property type="entry name" value="CobW-like"/>
    <property type="match status" value="1"/>
</dbReference>
<organism evidence="3 4">
    <name type="scientific">Flectobacillus roseus</name>
    <dbReference type="NCBI Taxonomy" id="502259"/>
    <lineage>
        <taxon>Bacteria</taxon>
        <taxon>Pseudomonadati</taxon>
        <taxon>Bacteroidota</taxon>
        <taxon>Cytophagia</taxon>
        <taxon>Cytophagales</taxon>
        <taxon>Flectobacillaceae</taxon>
        <taxon>Flectobacillus</taxon>
    </lineage>
</organism>
<protein>
    <submittedName>
        <fullName evidence="3">GTP-binding protein</fullName>
    </submittedName>
</protein>
<evidence type="ECO:0000259" key="2">
    <source>
        <dbReference type="SMART" id="SM00833"/>
    </source>
</evidence>
<dbReference type="InterPro" id="IPR027417">
    <property type="entry name" value="P-loop_NTPase"/>
</dbReference>